<evidence type="ECO:0000313" key="2">
    <source>
        <dbReference type="Proteomes" id="UP000258434"/>
    </source>
</evidence>
<accession>A0A345L152</accession>
<protein>
    <submittedName>
        <fullName evidence="1">Uncharacterized protein</fullName>
    </submittedName>
</protein>
<dbReference type="Proteomes" id="UP000258434">
    <property type="component" value="Segment"/>
</dbReference>
<proteinExistence type="predicted"/>
<evidence type="ECO:0000313" key="1">
    <source>
        <dbReference type="EMBL" id="AXH49004.1"/>
    </source>
</evidence>
<keyword evidence="2" id="KW-1185">Reference proteome</keyword>
<name>A0A345L152_9CAUD</name>
<gene>
    <name evidence="1" type="primary">44</name>
    <name evidence="1" type="ORF">SEA_APRICOT_44</name>
</gene>
<sequence length="81" mass="8881">MTISHRLWDDSVFLPPGEAMPPPAFVGQLLARLHLEDSPRADQVAGIREWLTTNTPSLSLRMSLTRRGFGGILESLGEPVA</sequence>
<dbReference type="GeneID" id="54997766"/>
<dbReference type="EMBL" id="MH536812">
    <property type="protein sequence ID" value="AXH49004.1"/>
    <property type="molecule type" value="Genomic_DNA"/>
</dbReference>
<organism evidence="1 2">
    <name type="scientific">Gordonia phage Apricot</name>
    <dbReference type="NCBI Taxonomy" id="2250319"/>
    <lineage>
        <taxon>Viruses</taxon>
        <taxon>Duplodnaviria</taxon>
        <taxon>Heunggongvirae</taxon>
        <taxon>Uroviricota</taxon>
        <taxon>Caudoviricetes</taxon>
        <taxon>Apricotvirus</taxon>
        <taxon>Apricotvirus apricot</taxon>
    </lineage>
</organism>
<dbReference type="RefSeq" id="YP_009806892.1">
    <property type="nucleotide sequence ID" value="NC_048018.1"/>
</dbReference>
<reference evidence="2" key="1">
    <citation type="submission" date="2018-06" db="EMBL/GenBank/DDBJ databases">
        <authorList>
            <person name="Zhirakovskaya E."/>
        </authorList>
    </citation>
    <scope>NUCLEOTIDE SEQUENCE [LARGE SCALE GENOMIC DNA]</scope>
</reference>
<dbReference type="KEGG" id="vg:54997766"/>